<dbReference type="EMBL" id="OZ037946">
    <property type="protein sequence ID" value="CAL1704343.1"/>
    <property type="molecule type" value="Genomic_DNA"/>
</dbReference>
<reference evidence="8" key="1">
    <citation type="submission" date="2024-04" db="EMBL/GenBank/DDBJ databases">
        <authorList>
            <person name="Shaw F."/>
            <person name="Minotto A."/>
        </authorList>
    </citation>
    <scope>NUCLEOTIDE SEQUENCE [LARGE SCALE GENOMIC DNA]</scope>
</reference>
<keyword evidence="2" id="KW-0479">Metal-binding</keyword>
<keyword evidence="4" id="KW-0539">Nucleus</keyword>
<gene>
    <name evidence="7" type="ORF">GFSPODELE1_LOCUS4965</name>
</gene>
<sequence length="762" mass="84279">MSPRKTSPTSGSSRPASPYSPPPRDYSKGKSKKREQFSACGACRMRRVRCDLKDLPMSPTGQHPPCSNCQERGLKCVDEFAEVKAVKMLRRGRRLQQVEAVYGKTSPDESSLHSVVTPPSVTPRIRPEFFESSFFRRFHIQRPILEPVEFRERFTDSLSNPNALSIPGQLICLVLVIWAASFGVDEYGREDMLEGVADSQPRPELVRDMLQELLYLIDIHGVLRKPSWDGVRLLFLLLPLTQELQSPAERLVMHETALIHAQTLCSPSSSLPVRSTMGDYIDAVIKARVFWHGYMLDGVTSGLRGGRLMMNHDDLIEFEATLPPRPDGSSGSAVYALAHTYAAVPIRISGVCRQVHASLTGPKARRALLVDEESLNYTWKMLDRCWKELDELRQYGTGDLVDVEDIERFINAWQIKIFECHNLIREALKQRLGPSDSYVSSSGPETSRVRNDIIRLHDNARSRCHSVVRNVVTIIQRNLGTSFFQFDAALVRDGCFFAGFLLAGESGSKAEVDICLQALREIRWIFSKSEERMQTVRMVWESRIAQLRGQERSNPSSPSGDSFEQLLGADYSFSRRNPPRSASNPPLALLSMSSLPTPSSAPNTAYTDDGGWPTTTPGSSRAGSHGSIPSHHGSPSVAVVSMVAPSQDLSGMAKSLSMTTSEMLVGPAQPPVPFARAGDVADAYYYPSYDYPAYGESSGAQSTDLGLETQAVSSSSVSYHPSQFLAESMTFTGVVTQEPANDFHAHSADNGHGSQYVPDFYP</sequence>
<dbReference type="PANTHER" id="PTHR46910:SF3">
    <property type="entry name" value="HALOTOLERANCE PROTEIN 9-RELATED"/>
    <property type="match status" value="1"/>
</dbReference>
<comment type="subcellular location">
    <subcellularLocation>
        <location evidence="1">Nucleus</location>
    </subcellularLocation>
</comment>
<dbReference type="CDD" id="cd12148">
    <property type="entry name" value="fungal_TF_MHR"/>
    <property type="match status" value="1"/>
</dbReference>
<dbReference type="InterPro" id="IPR050987">
    <property type="entry name" value="AtrR-like"/>
</dbReference>
<organism evidence="7 8">
    <name type="scientific">Somion occarium</name>
    <dbReference type="NCBI Taxonomy" id="3059160"/>
    <lineage>
        <taxon>Eukaryota</taxon>
        <taxon>Fungi</taxon>
        <taxon>Dikarya</taxon>
        <taxon>Basidiomycota</taxon>
        <taxon>Agaricomycotina</taxon>
        <taxon>Agaricomycetes</taxon>
        <taxon>Polyporales</taxon>
        <taxon>Cerrenaceae</taxon>
        <taxon>Somion</taxon>
    </lineage>
</organism>
<evidence type="ECO:0000256" key="3">
    <source>
        <dbReference type="ARBA" id="ARBA00023125"/>
    </source>
</evidence>
<keyword evidence="3" id="KW-0238">DNA-binding</keyword>
<evidence type="ECO:0000313" key="7">
    <source>
        <dbReference type="EMBL" id="CAL1704343.1"/>
    </source>
</evidence>
<name>A0ABP1D8Z9_9APHY</name>
<evidence type="ECO:0000256" key="4">
    <source>
        <dbReference type="ARBA" id="ARBA00023242"/>
    </source>
</evidence>
<dbReference type="InterPro" id="IPR001138">
    <property type="entry name" value="Zn2Cys6_DnaBD"/>
</dbReference>
<dbReference type="SUPFAM" id="SSF57701">
    <property type="entry name" value="Zn2/Cys6 DNA-binding domain"/>
    <property type="match status" value="1"/>
</dbReference>
<evidence type="ECO:0000259" key="6">
    <source>
        <dbReference type="PROSITE" id="PS50048"/>
    </source>
</evidence>
<dbReference type="SMART" id="SM00066">
    <property type="entry name" value="GAL4"/>
    <property type="match status" value="1"/>
</dbReference>
<dbReference type="Pfam" id="PF00172">
    <property type="entry name" value="Zn_clus"/>
    <property type="match status" value="1"/>
</dbReference>
<evidence type="ECO:0000256" key="1">
    <source>
        <dbReference type="ARBA" id="ARBA00004123"/>
    </source>
</evidence>
<accession>A0ABP1D8Z9</accession>
<dbReference type="Gene3D" id="4.10.240.10">
    <property type="entry name" value="Zn(2)-C6 fungal-type DNA-binding domain"/>
    <property type="match status" value="1"/>
</dbReference>
<dbReference type="InterPro" id="IPR036864">
    <property type="entry name" value="Zn2-C6_fun-type_DNA-bd_sf"/>
</dbReference>
<protein>
    <recommendedName>
        <fullName evidence="6">Zn(2)-C6 fungal-type domain-containing protein</fullName>
    </recommendedName>
</protein>
<evidence type="ECO:0000256" key="2">
    <source>
        <dbReference type="ARBA" id="ARBA00022723"/>
    </source>
</evidence>
<evidence type="ECO:0000313" key="8">
    <source>
        <dbReference type="Proteomes" id="UP001497453"/>
    </source>
</evidence>
<feature type="region of interest" description="Disordered" evidence="5">
    <location>
        <begin position="574"/>
        <end position="634"/>
    </location>
</feature>
<proteinExistence type="predicted"/>
<dbReference type="CDD" id="cd00067">
    <property type="entry name" value="GAL4"/>
    <property type="match status" value="1"/>
</dbReference>
<dbReference type="PANTHER" id="PTHR46910">
    <property type="entry name" value="TRANSCRIPTION FACTOR PDR1"/>
    <property type="match status" value="1"/>
</dbReference>
<feature type="region of interest" description="Disordered" evidence="5">
    <location>
        <begin position="742"/>
        <end position="762"/>
    </location>
</feature>
<feature type="region of interest" description="Disordered" evidence="5">
    <location>
        <begin position="1"/>
        <end position="35"/>
    </location>
</feature>
<dbReference type="PROSITE" id="PS50048">
    <property type="entry name" value="ZN2_CY6_FUNGAL_2"/>
    <property type="match status" value="1"/>
</dbReference>
<dbReference type="Proteomes" id="UP001497453">
    <property type="component" value="Chromosome 3"/>
</dbReference>
<feature type="domain" description="Zn(2)-C6 fungal-type" evidence="6">
    <location>
        <begin position="39"/>
        <end position="78"/>
    </location>
</feature>
<keyword evidence="8" id="KW-1185">Reference proteome</keyword>
<evidence type="ECO:0000256" key="5">
    <source>
        <dbReference type="SAM" id="MobiDB-lite"/>
    </source>
</evidence>
<feature type="compositionally biased region" description="Polar residues" evidence="5">
    <location>
        <begin position="1"/>
        <end position="11"/>
    </location>
</feature>